<dbReference type="eggNOG" id="KOG2407">
    <property type="taxonomic scope" value="Eukaryota"/>
</dbReference>
<dbReference type="GO" id="GO:0016255">
    <property type="term" value="P:attachment of GPI anchor to protein"/>
    <property type="evidence" value="ECO:0007669"/>
    <property type="project" value="InterPro"/>
</dbReference>
<evidence type="ECO:0000313" key="3">
    <source>
        <dbReference type="EMBL" id="EEB15559.1"/>
    </source>
</evidence>
<dbReference type="PANTHER" id="PTHR12959">
    <property type="entry name" value="GPI TRANSAMIDASE COMPONENT PIG-T-RELATED"/>
    <property type="match status" value="1"/>
</dbReference>
<evidence type="ECO:0000313" key="5">
    <source>
        <dbReference type="Proteomes" id="UP000009046"/>
    </source>
</evidence>
<dbReference type="STRING" id="121224.E0VQA3"/>
<dbReference type="PANTHER" id="PTHR12959:SF11">
    <property type="entry name" value="GPI TRANSAMIDASE COMPONENT PIG-T"/>
    <property type="match status" value="1"/>
</dbReference>
<keyword evidence="2" id="KW-0732">Signal</keyword>
<evidence type="ECO:0000256" key="1">
    <source>
        <dbReference type="SAM" id="Phobius"/>
    </source>
</evidence>
<keyword evidence="1" id="KW-1133">Transmembrane helix</keyword>
<keyword evidence="5" id="KW-1185">Reference proteome</keyword>
<dbReference type="RefSeq" id="XP_002428297.1">
    <property type="nucleotide sequence ID" value="XM_002428252.1"/>
</dbReference>
<reference evidence="4" key="3">
    <citation type="submission" date="2020-05" db="UniProtKB">
        <authorList>
            <consortium name="EnsemblMetazoa"/>
        </authorList>
    </citation>
    <scope>IDENTIFICATION</scope>
    <source>
        <strain evidence="4">USDA</strain>
    </source>
</reference>
<dbReference type="EnsemblMetazoa" id="PHUM375070-RA">
    <property type="protein sequence ID" value="PHUM375070-PA"/>
    <property type="gene ID" value="PHUM375070"/>
</dbReference>
<dbReference type="GeneID" id="8233677"/>
<dbReference type="HOGENOM" id="CLU_021459_2_0_1"/>
<dbReference type="VEuPathDB" id="VectorBase:PHUM375070"/>
<name>E0VQA3_PEDHC</name>
<reference evidence="3" key="1">
    <citation type="submission" date="2007-04" db="EMBL/GenBank/DDBJ databases">
        <title>Annotation of Pediculus humanus corporis strain USDA.</title>
        <authorList>
            <person name="Kirkness E."/>
            <person name="Hannick L."/>
            <person name="Hass B."/>
            <person name="Bruggner R."/>
            <person name="Lawson D."/>
            <person name="Bidwell S."/>
            <person name="Joardar V."/>
            <person name="Caler E."/>
            <person name="Walenz B."/>
            <person name="Inman J."/>
            <person name="Schobel S."/>
            <person name="Galinsky K."/>
            <person name="Amedeo P."/>
            <person name="Strausberg R."/>
        </authorList>
    </citation>
    <scope>NUCLEOTIDE SEQUENCE</scope>
    <source>
        <strain evidence="3">USDA</strain>
    </source>
</reference>
<dbReference type="EMBL" id="DS235408">
    <property type="protein sequence ID" value="EEB15559.1"/>
    <property type="molecule type" value="Genomic_DNA"/>
</dbReference>
<dbReference type="KEGG" id="phu:Phum_PHUM375070"/>
<dbReference type="CTD" id="8233677"/>
<dbReference type="InParanoid" id="E0VQA3"/>
<keyword evidence="1" id="KW-0472">Membrane</keyword>
<dbReference type="OMA" id="NHGHYIG"/>
<proteinExistence type="predicted"/>
<evidence type="ECO:0000256" key="2">
    <source>
        <dbReference type="SAM" id="SignalP"/>
    </source>
</evidence>
<feature type="signal peptide" evidence="2">
    <location>
        <begin position="1"/>
        <end position="22"/>
    </location>
</feature>
<dbReference type="AlphaFoldDB" id="E0VQA3"/>
<dbReference type="InterPro" id="IPR007245">
    <property type="entry name" value="PIG-T"/>
</dbReference>
<feature type="transmembrane region" description="Helical" evidence="1">
    <location>
        <begin position="518"/>
        <end position="537"/>
    </location>
</feature>
<dbReference type="Proteomes" id="UP000009046">
    <property type="component" value="Unassembled WGS sequence"/>
</dbReference>
<dbReference type="OrthoDB" id="331263at2759"/>
<organism>
    <name type="scientific">Pediculus humanus subsp. corporis</name>
    <name type="common">Body louse</name>
    <dbReference type="NCBI Taxonomy" id="121224"/>
    <lineage>
        <taxon>Eukaryota</taxon>
        <taxon>Metazoa</taxon>
        <taxon>Ecdysozoa</taxon>
        <taxon>Arthropoda</taxon>
        <taxon>Hexapoda</taxon>
        <taxon>Insecta</taxon>
        <taxon>Pterygota</taxon>
        <taxon>Neoptera</taxon>
        <taxon>Paraneoptera</taxon>
        <taxon>Psocodea</taxon>
        <taxon>Troctomorpha</taxon>
        <taxon>Phthiraptera</taxon>
        <taxon>Anoplura</taxon>
        <taxon>Pediculidae</taxon>
        <taxon>Pediculus</taxon>
    </lineage>
</organism>
<dbReference type="EMBL" id="AAZO01004377">
    <property type="status" value="NOT_ANNOTATED_CDS"/>
    <property type="molecule type" value="Genomic_DNA"/>
</dbReference>
<dbReference type="Pfam" id="PF04113">
    <property type="entry name" value="Gpi16"/>
    <property type="match status" value="2"/>
</dbReference>
<gene>
    <name evidence="4" type="primary">8233677</name>
    <name evidence="3" type="ORF">Phum_PHUM375070</name>
</gene>
<dbReference type="GO" id="GO:0042765">
    <property type="term" value="C:GPI-anchor transamidase complex"/>
    <property type="evidence" value="ECO:0007669"/>
    <property type="project" value="InterPro"/>
</dbReference>
<accession>E0VQA3</accession>
<keyword evidence="1" id="KW-0812">Transmembrane</keyword>
<sequence length="556" mass="63789">MVAHNIVTTLILFLFPVLYCSSNEIGKKEDSFREELFLKSYPSGDVYSYFQFTTLWNTSSHLNPYQHCHLFPRALGEIIHRFNVQELHITLTRGLWRYEKWGYPTYNAAPGAEVWVWFRNGTTNVDENWKKLTSALSGLFCASLNFLDKTNSINPYYSFRHAGVILEKEDPNLLRYGILPQEIVCTENLTPWKKLLPCDSKRGLASLLNANYIHTTTYHSLGIHLRDICRDSSCTKTSIELKQTVTLMYDLVILESNDLDYSIRKLFGSGIPNRCPLAEESKIYIDTTSCNQNLIKLYPKPSYTTISNRGGSKSNIAVYNLKEFTGMFNIAVTYKSKNIKFGSVKPPLLWANRFLAGFGRQKGGIITKIYNKHWKHLNVIILENFPWYVPVYLHTLKIVSNGIEIKPAVVKYIPGKQRLNPTYLELIVQLPPRSNVDVSIDFDYVFLKWQDYPPDASHGFYIGSSVITSLLPLAKNYTGIPQNESYIESSFNASRDGYLVRIRTESMIITLPTPDFSMPYNVICLVCTVVALAFGPIHNITTKRFEYFYLPFIPFD</sequence>
<protein>
    <submittedName>
        <fullName evidence="3">GPI transamidase component PIG-T, putative</fullName>
    </submittedName>
</protein>
<evidence type="ECO:0000313" key="4">
    <source>
        <dbReference type="EnsemblMetazoa" id="PHUM375070-PA"/>
    </source>
</evidence>
<dbReference type="FunCoup" id="E0VQA3">
    <property type="interactions" value="1248"/>
</dbReference>
<reference evidence="3" key="2">
    <citation type="submission" date="2007-04" db="EMBL/GenBank/DDBJ databases">
        <title>The genome of the human body louse.</title>
        <authorList>
            <consortium name="The Human Body Louse Genome Consortium"/>
            <person name="Kirkness E."/>
            <person name="Walenz B."/>
            <person name="Hass B."/>
            <person name="Bruggner R."/>
            <person name="Strausberg R."/>
        </authorList>
    </citation>
    <scope>NUCLEOTIDE SEQUENCE</scope>
    <source>
        <strain evidence="3">USDA</strain>
    </source>
</reference>
<feature type="chain" id="PRO_5011412591" evidence="2">
    <location>
        <begin position="23"/>
        <end position="556"/>
    </location>
</feature>